<keyword evidence="2" id="KW-0863">Zinc-finger</keyword>
<dbReference type="InterPro" id="IPR037187">
    <property type="entry name" value="DnaK_N"/>
</dbReference>
<keyword evidence="3" id="KW-0862">Zinc</keyword>
<feature type="zinc finger region" description="dksA C4-type" evidence="4">
    <location>
        <begin position="84"/>
        <end position="108"/>
    </location>
</feature>
<evidence type="ECO:0000256" key="3">
    <source>
        <dbReference type="ARBA" id="ARBA00022833"/>
    </source>
</evidence>
<proteinExistence type="predicted"/>
<feature type="domain" description="Zinc finger DksA/TraR C4-type" evidence="5">
    <location>
        <begin position="79"/>
        <end position="114"/>
    </location>
</feature>
<dbReference type="PANTHER" id="PTHR33823">
    <property type="entry name" value="RNA POLYMERASE-BINDING TRANSCRIPTION FACTOR DKSA-RELATED"/>
    <property type="match status" value="1"/>
</dbReference>
<evidence type="ECO:0000256" key="1">
    <source>
        <dbReference type="ARBA" id="ARBA00022723"/>
    </source>
</evidence>
<protein>
    <submittedName>
        <fullName evidence="6">TraR/DksA family transcriptional regulator</fullName>
    </submittedName>
</protein>
<dbReference type="Pfam" id="PF01258">
    <property type="entry name" value="zf-dskA_traR"/>
    <property type="match status" value="1"/>
</dbReference>
<dbReference type="InterPro" id="IPR020458">
    <property type="entry name" value="Znf_DskA_TraR_CS"/>
</dbReference>
<dbReference type="InterPro" id="IPR000962">
    <property type="entry name" value="Znf_DskA_TraR"/>
</dbReference>
<keyword evidence="1" id="KW-0479">Metal-binding</keyword>
<organism evidence="6 7">
    <name type="scientific">Roseiconus lacunae</name>
    <dbReference type="NCBI Taxonomy" id="2605694"/>
    <lineage>
        <taxon>Bacteria</taxon>
        <taxon>Pseudomonadati</taxon>
        <taxon>Planctomycetota</taxon>
        <taxon>Planctomycetia</taxon>
        <taxon>Pirellulales</taxon>
        <taxon>Pirellulaceae</taxon>
        <taxon>Roseiconus</taxon>
    </lineage>
</organism>
<dbReference type="EMBL" id="JASZZN010000005">
    <property type="protein sequence ID" value="MDM4015450.1"/>
    <property type="molecule type" value="Genomic_DNA"/>
</dbReference>
<keyword evidence="7" id="KW-1185">Reference proteome</keyword>
<dbReference type="PROSITE" id="PS01102">
    <property type="entry name" value="ZF_DKSA_1"/>
    <property type="match status" value="1"/>
</dbReference>
<dbReference type="PANTHER" id="PTHR33823:SF4">
    <property type="entry name" value="GENERAL STRESS PROTEIN 16O"/>
    <property type="match status" value="1"/>
</dbReference>
<gene>
    <name evidence="6" type="ORF">QTN89_08430</name>
</gene>
<name>A0ABT7PG28_9BACT</name>
<dbReference type="RefSeq" id="WP_149495527.1">
    <property type="nucleotide sequence ID" value="NZ_JAJMQV010000078.1"/>
</dbReference>
<evidence type="ECO:0000313" key="7">
    <source>
        <dbReference type="Proteomes" id="UP001239462"/>
    </source>
</evidence>
<evidence type="ECO:0000256" key="2">
    <source>
        <dbReference type="ARBA" id="ARBA00022771"/>
    </source>
</evidence>
<evidence type="ECO:0000313" key="6">
    <source>
        <dbReference type="EMBL" id="MDM4015450.1"/>
    </source>
</evidence>
<sequence length="136" mass="15316">MARKDSLEKLRKILQKRRDAIVRSALGDLSLLQGRASKSADVLDAVADTVQSELNSQLLEVESRELAAIDEAIERLNRGEYGTCETCQKPIPLTRLRAVPHARECIECHRLAEKRRSHPAARMNRMFDSYQTDGAS</sequence>
<dbReference type="SUPFAM" id="SSF109635">
    <property type="entry name" value="DnaK suppressor protein DksA, alpha-hairpin domain"/>
    <property type="match status" value="1"/>
</dbReference>
<comment type="caution">
    <text evidence="6">The sequence shown here is derived from an EMBL/GenBank/DDBJ whole genome shotgun (WGS) entry which is preliminary data.</text>
</comment>
<accession>A0ABT7PG28</accession>
<dbReference type="Proteomes" id="UP001239462">
    <property type="component" value="Unassembled WGS sequence"/>
</dbReference>
<evidence type="ECO:0000256" key="4">
    <source>
        <dbReference type="PROSITE-ProRule" id="PRU00510"/>
    </source>
</evidence>
<dbReference type="SUPFAM" id="SSF57716">
    <property type="entry name" value="Glucocorticoid receptor-like (DNA-binding domain)"/>
    <property type="match status" value="1"/>
</dbReference>
<dbReference type="PROSITE" id="PS51128">
    <property type="entry name" value="ZF_DKSA_2"/>
    <property type="match status" value="1"/>
</dbReference>
<evidence type="ECO:0000259" key="5">
    <source>
        <dbReference type="Pfam" id="PF01258"/>
    </source>
</evidence>
<dbReference type="Gene3D" id="1.20.120.910">
    <property type="entry name" value="DksA, coiled-coil domain"/>
    <property type="match status" value="1"/>
</dbReference>
<reference evidence="6 7" key="1">
    <citation type="submission" date="2023-06" db="EMBL/GenBank/DDBJ databases">
        <title>Roseiconus lacunae JC819 isolated from Gulf of Mannar region, Tamil Nadu.</title>
        <authorList>
            <person name="Pk S."/>
            <person name="Ch S."/>
            <person name="Ch V.R."/>
        </authorList>
    </citation>
    <scope>NUCLEOTIDE SEQUENCE [LARGE SCALE GENOMIC DNA]</scope>
    <source>
        <strain evidence="6 7">JC819</strain>
    </source>
</reference>